<comment type="caution">
    <text evidence="3">The sequence shown here is derived from an EMBL/GenBank/DDBJ whole genome shotgun (WGS) entry which is preliminary data.</text>
</comment>
<feature type="transmembrane region" description="Helical" evidence="1">
    <location>
        <begin position="46"/>
        <end position="66"/>
    </location>
</feature>
<dbReference type="RefSeq" id="WP_379834538.1">
    <property type="nucleotide sequence ID" value="NZ_JBHRYQ010000001.1"/>
</dbReference>
<dbReference type="EMBL" id="JBHRYQ010000001">
    <property type="protein sequence ID" value="MFC3809455.1"/>
    <property type="molecule type" value="Genomic_DNA"/>
</dbReference>
<reference evidence="4" key="1">
    <citation type="journal article" date="2019" name="Int. J. Syst. Evol. Microbiol.">
        <title>The Global Catalogue of Microorganisms (GCM) 10K type strain sequencing project: providing services to taxonomists for standard genome sequencing and annotation.</title>
        <authorList>
            <consortium name="The Broad Institute Genomics Platform"/>
            <consortium name="The Broad Institute Genome Sequencing Center for Infectious Disease"/>
            <person name="Wu L."/>
            <person name="Ma J."/>
        </authorList>
    </citation>
    <scope>NUCLEOTIDE SEQUENCE [LARGE SCALE GENOMIC DNA]</scope>
    <source>
        <strain evidence="4">CECT 7956</strain>
    </source>
</reference>
<feature type="domain" description="VanZ-like" evidence="2">
    <location>
        <begin position="21"/>
        <end position="118"/>
    </location>
</feature>
<evidence type="ECO:0000313" key="3">
    <source>
        <dbReference type="EMBL" id="MFC3809455.1"/>
    </source>
</evidence>
<sequence>MKNLTTAVFLLLITSVFYFSWLPSPDLSQAAFLPDWLSVWTNQHGIWRTSIPFLLLGIIAPLLPNIFAGILPFLRFSLVLVFAAEFVQFFLPQRHFDIYDIIVALIGAFVGYIIGRFFQYRFQF</sequence>
<evidence type="ECO:0000259" key="2">
    <source>
        <dbReference type="Pfam" id="PF04892"/>
    </source>
</evidence>
<keyword evidence="1" id="KW-0812">Transmembrane</keyword>
<name>A0ABV7YSX8_9BACT</name>
<dbReference type="Pfam" id="PF04892">
    <property type="entry name" value="VanZ"/>
    <property type="match status" value="1"/>
</dbReference>
<organism evidence="3 4">
    <name type="scientific">Lacihabitans lacunae</name>
    <dbReference type="NCBI Taxonomy" id="1028214"/>
    <lineage>
        <taxon>Bacteria</taxon>
        <taxon>Pseudomonadati</taxon>
        <taxon>Bacteroidota</taxon>
        <taxon>Cytophagia</taxon>
        <taxon>Cytophagales</taxon>
        <taxon>Leadbetterellaceae</taxon>
        <taxon>Lacihabitans</taxon>
    </lineage>
</organism>
<keyword evidence="1" id="KW-1133">Transmembrane helix</keyword>
<accession>A0ABV7YSX8</accession>
<dbReference type="Proteomes" id="UP001595616">
    <property type="component" value="Unassembled WGS sequence"/>
</dbReference>
<evidence type="ECO:0000313" key="4">
    <source>
        <dbReference type="Proteomes" id="UP001595616"/>
    </source>
</evidence>
<gene>
    <name evidence="3" type="ORF">ACFOOI_02200</name>
</gene>
<protein>
    <submittedName>
        <fullName evidence="3">VanZ family protein</fullName>
    </submittedName>
</protein>
<evidence type="ECO:0000256" key="1">
    <source>
        <dbReference type="SAM" id="Phobius"/>
    </source>
</evidence>
<feature type="transmembrane region" description="Helical" evidence="1">
    <location>
        <begin position="98"/>
        <end position="118"/>
    </location>
</feature>
<proteinExistence type="predicted"/>
<keyword evidence="1" id="KW-0472">Membrane</keyword>
<dbReference type="InterPro" id="IPR006976">
    <property type="entry name" value="VanZ-like"/>
</dbReference>
<feature type="transmembrane region" description="Helical" evidence="1">
    <location>
        <begin position="73"/>
        <end position="92"/>
    </location>
</feature>
<keyword evidence="4" id="KW-1185">Reference proteome</keyword>